<dbReference type="Gene3D" id="3.40.50.300">
    <property type="entry name" value="P-loop containing nucleotide triphosphate hydrolases"/>
    <property type="match status" value="2"/>
</dbReference>
<gene>
    <name evidence="7" type="primary">GUK1</name>
    <name evidence="7" type="ORF">OHK93_006507</name>
</gene>
<dbReference type="InterPro" id="IPR008144">
    <property type="entry name" value="Guanylate_kin-like_dom"/>
</dbReference>
<evidence type="ECO:0000256" key="3">
    <source>
        <dbReference type="ARBA" id="ARBA00022777"/>
    </source>
</evidence>
<keyword evidence="3 7" id="KW-0418">Kinase</keyword>
<comment type="caution">
    <text evidence="7">The sequence shown here is derived from an EMBL/GenBank/DDBJ whole genome shotgun (WGS) entry which is preliminary data.</text>
</comment>
<evidence type="ECO:0000256" key="4">
    <source>
        <dbReference type="SAM" id="MobiDB-lite"/>
    </source>
</evidence>
<organism evidence="7 8">
    <name type="scientific">Ramalina farinacea</name>
    <dbReference type="NCBI Taxonomy" id="258253"/>
    <lineage>
        <taxon>Eukaryota</taxon>
        <taxon>Fungi</taxon>
        <taxon>Dikarya</taxon>
        <taxon>Ascomycota</taxon>
        <taxon>Pezizomycotina</taxon>
        <taxon>Lecanoromycetes</taxon>
        <taxon>OSLEUM clade</taxon>
        <taxon>Lecanoromycetidae</taxon>
        <taxon>Lecanorales</taxon>
        <taxon>Lecanorineae</taxon>
        <taxon>Ramalinaceae</taxon>
        <taxon>Ramalina</taxon>
    </lineage>
</organism>
<dbReference type="EC" id="2.7.4.8" evidence="7"/>
<name>A0AA43QM72_9LECA</name>
<keyword evidence="5" id="KW-0472">Membrane</keyword>
<accession>A0AA43QM72</accession>
<dbReference type="PROSITE" id="PS50052">
    <property type="entry name" value="GUANYLATE_KINASE_2"/>
    <property type="match status" value="1"/>
</dbReference>
<evidence type="ECO:0000313" key="8">
    <source>
        <dbReference type="Proteomes" id="UP001161017"/>
    </source>
</evidence>
<keyword evidence="5" id="KW-1133">Transmembrane helix</keyword>
<dbReference type="AlphaFoldDB" id="A0AA43QM72"/>
<keyword evidence="8" id="KW-1185">Reference proteome</keyword>
<dbReference type="GO" id="GO:0004385">
    <property type="term" value="F:GMP kinase activity"/>
    <property type="evidence" value="ECO:0007669"/>
    <property type="project" value="UniProtKB-EC"/>
</dbReference>
<dbReference type="EMBL" id="JAPUFD010000005">
    <property type="protein sequence ID" value="MDI1487238.1"/>
    <property type="molecule type" value="Genomic_DNA"/>
</dbReference>
<proteinExistence type="inferred from homology"/>
<dbReference type="InterPro" id="IPR027417">
    <property type="entry name" value="P-loop_NTPase"/>
</dbReference>
<feature type="region of interest" description="Disordered" evidence="4">
    <location>
        <begin position="1"/>
        <end position="20"/>
    </location>
</feature>
<feature type="domain" description="Guanylate kinase-like" evidence="6">
    <location>
        <begin position="9"/>
        <end position="221"/>
    </location>
</feature>
<dbReference type="PANTHER" id="PTHR23117">
    <property type="entry name" value="GUANYLATE KINASE-RELATED"/>
    <property type="match status" value="1"/>
</dbReference>
<protein>
    <submittedName>
        <fullName evidence="7">Guanylate kinase</fullName>
        <ecNumber evidence="7">2.7.4.8</ecNumber>
    </submittedName>
</protein>
<dbReference type="PANTHER" id="PTHR23117:SF13">
    <property type="entry name" value="GUANYLATE KINASE"/>
    <property type="match status" value="1"/>
</dbReference>
<comment type="similarity">
    <text evidence="1">Belongs to the guanylate kinase family.</text>
</comment>
<keyword evidence="2 7" id="KW-0808">Transferase</keyword>
<keyword evidence="5" id="KW-0812">Transmembrane</keyword>
<sequence length="228" mass="25336">MAPSATQIHRPIVISGPSGSGKSTILKRLFADHPDTFGFSVSHTTRQPRAGEQHGREYNFASKDSFLSLVDENGFIEHAQFGGNHYGTSVKAVKDVAEKGRICVLDIEMEVSLLSFALVFFLGWGAVYSRIGRLMTSGNQGVKQVKRTDLNARFLFLSPPSLEILEQRLRGRGTDDEESVKKRLDQAKVEMDFAKNGDIHEKIVVNDDLDKAYKEVEAWVVDDGKYGS</sequence>
<reference evidence="7" key="1">
    <citation type="journal article" date="2023" name="Genome Biol. Evol.">
        <title>First Whole Genome Sequence and Flow Cytometry Genome Size Data for the Lichen-Forming Fungus Ramalina farinacea (Ascomycota).</title>
        <authorList>
            <person name="Llewellyn T."/>
            <person name="Mian S."/>
            <person name="Hill R."/>
            <person name="Leitch I.J."/>
            <person name="Gaya E."/>
        </authorList>
    </citation>
    <scope>NUCLEOTIDE SEQUENCE</scope>
    <source>
        <strain evidence="7">LIQ254RAFAR</strain>
    </source>
</reference>
<dbReference type="SMART" id="SM00072">
    <property type="entry name" value="GuKc"/>
    <property type="match status" value="1"/>
</dbReference>
<evidence type="ECO:0000256" key="1">
    <source>
        <dbReference type="ARBA" id="ARBA00005790"/>
    </source>
</evidence>
<feature type="transmembrane region" description="Helical" evidence="5">
    <location>
        <begin position="111"/>
        <end position="128"/>
    </location>
</feature>
<evidence type="ECO:0000256" key="5">
    <source>
        <dbReference type="SAM" id="Phobius"/>
    </source>
</evidence>
<evidence type="ECO:0000259" key="6">
    <source>
        <dbReference type="PROSITE" id="PS50052"/>
    </source>
</evidence>
<dbReference type="Proteomes" id="UP001161017">
    <property type="component" value="Unassembled WGS sequence"/>
</dbReference>
<dbReference type="FunFam" id="3.30.63.10:FF:000002">
    <property type="entry name" value="Guanylate kinase 1"/>
    <property type="match status" value="1"/>
</dbReference>
<dbReference type="CDD" id="cd00071">
    <property type="entry name" value="GMPK"/>
    <property type="match status" value="1"/>
</dbReference>
<evidence type="ECO:0000256" key="2">
    <source>
        <dbReference type="ARBA" id="ARBA00022679"/>
    </source>
</evidence>
<dbReference type="GO" id="GO:0005829">
    <property type="term" value="C:cytosol"/>
    <property type="evidence" value="ECO:0007669"/>
    <property type="project" value="TreeGrafter"/>
</dbReference>
<dbReference type="Gene3D" id="3.30.63.10">
    <property type="entry name" value="Guanylate Kinase phosphate binding domain"/>
    <property type="match status" value="1"/>
</dbReference>
<dbReference type="Pfam" id="PF00625">
    <property type="entry name" value="Guanylate_kin"/>
    <property type="match status" value="2"/>
</dbReference>
<dbReference type="InterPro" id="IPR008145">
    <property type="entry name" value="GK/Ca_channel_bsu"/>
</dbReference>
<dbReference type="SUPFAM" id="SSF52540">
    <property type="entry name" value="P-loop containing nucleoside triphosphate hydrolases"/>
    <property type="match status" value="1"/>
</dbReference>
<evidence type="ECO:0000313" key="7">
    <source>
        <dbReference type="EMBL" id="MDI1487238.1"/>
    </source>
</evidence>